<dbReference type="Pfam" id="PF00155">
    <property type="entry name" value="Aminotran_1_2"/>
    <property type="match status" value="1"/>
</dbReference>
<dbReference type="Proteomes" id="UP000606870">
    <property type="component" value="Unassembled WGS sequence"/>
</dbReference>
<keyword evidence="1" id="KW-0808">Transferase</keyword>
<dbReference type="Gene3D" id="3.40.640.10">
    <property type="entry name" value="Type I PLP-dependent aspartate aminotransferase-like (Major domain)"/>
    <property type="match status" value="1"/>
</dbReference>
<feature type="domain" description="Aminotransferase class I/classII large" evidence="2">
    <location>
        <begin position="34"/>
        <end position="380"/>
    </location>
</feature>
<evidence type="ECO:0000256" key="1">
    <source>
        <dbReference type="RuleBase" id="RU000481"/>
    </source>
</evidence>
<dbReference type="InterPro" id="IPR015422">
    <property type="entry name" value="PyrdxlP-dep_Trfase_small"/>
</dbReference>
<dbReference type="SUPFAM" id="SSF53383">
    <property type="entry name" value="PLP-dependent transferases"/>
    <property type="match status" value="1"/>
</dbReference>
<dbReference type="PROSITE" id="PS00105">
    <property type="entry name" value="AA_TRANSFER_CLASS_1"/>
    <property type="match status" value="1"/>
</dbReference>
<evidence type="ECO:0000313" key="4">
    <source>
        <dbReference type="Proteomes" id="UP000606870"/>
    </source>
</evidence>
<evidence type="ECO:0000313" key="3">
    <source>
        <dbReference type="EMBL" id="MBC3537693.1"/>
    </source>
</evidence>
<protein>
    <recommendedName>
        <fullName evidence="1">Aminotransferase</fullName>
        <ecNumber evidence="1">2.6.1.-</ecNumber>
    </recommendedName>
</protein>
<organism evidence="3 4">
    <name type="scientific">Megasphaera hominis</name>
    <dbReference type="NCBI Taxonomy" id="159836"/>
    <lineage>
        <taxon>Bacteria</taxon>
        <taxon>Bacillati</taxon>
        <taxon>Bacillota</taxon>
        <taxon>Negativicutes</taxon>
        <taxon>Veillonellales</taxon>
        <taxon>Veillonellaceae</taxon>
        <taxon>Megasphaera</taxon>
    </lineage>
</organism>
<dbReference type="PANTHER" id="PTHR42691:SF1">
    <property type="entry name" value="ASPARTATE AMINOTRANSFERASE YHDR-RELATED"/>
    <property type="match status" value="1"/>
</dbReference>
<dbReference type="InterPro" id="IPR015424">
    <property type="entry name" value="PyrdxlP-dep_Trfase"/>
</dbReference>
<keyword evidence="4" id="KW-1185">Reference proteome</keyword>
<dbReference type="NCBIfam" id="NF005305">
    <property type="entry name" value="PRK06836.1"/>
    <property type="match status" value="1"/>
</dbReference>
<keyword evidence="1 3" id="KW-0032">Aminotransferase</keyword>
<comment type="caution">
    <text evidence="3">The sequence shown here is derived from an EMBL/GenBank/DDBJ whole genome shotgun (WGS) entry which is preliminary data.</text>
</comment>
<comment type="cofactor">
    <cofactor evidence="1">
        <name>pyridoxal 5'-phosphate</name>
        <dbReference type="ChEBI" id="CHEBI:597326"/>
    </cofactor>
</comment>
<comment type="similarity">
    <text evidence="1">Belongs to the class-I pyridoxal-phosphate-dependent aminotransferase family.</text>
</comment>
<dbReference type="GO" id="GO:0008483">
    <property type="term" value="F:transaminase activity"/>
    <property type="evidence" value="ECO:0007669"/>
    <property type="project" value="UniProtKB-KW"/>
</dbReference>
<dbReference type="PANTHER" id="PTHR42691">
    <property type="entry name" value="ASPARTATE AMINOTRANSFERASE YHDR-RELATED"/>
    <property type="match status" value="1"/>
</dbReference>
<dbReference type="EMBL" id="JACOGK010000037">
    <property type="protein sequence ID" value="MBC3537693.1"/>
    <property type="molecule type" value="Genomic_DNA"/>
</dbReference>
<accession>A0ABR6VK82</accession>
<evidence type="ECO:0000259" key="2">
    <source>
        <dbReference type="Pfam" id="PF00155"/>
    </source>
</evidence>
<dbReference type="InterPro" id="IPR004838">
    <property type="entry name" value="NHTrfase_class1_PyrdxlP-BS"/>
</dbReference>
<dbReference type="InterPro" id="IPR015421">
    <property type="entry name" value="PyrdxlP-dep_Trfase_major"/>
</dbReference>
<sequence length="395" mass="44227">MADKKMYELGAVRSKFSELFEYGQEQAKKIGAENVYDFSLGNPSIPAPDCVKEAIFDMYNTLSSKELHSYTNARGLLEVRQYLADYMNETYNAGVGADNFHITVSSSASLAVLIRALQEDTSDEFIVVAPFYPEYRVFIEPIGSKCVVVPPDTEHFQLSIEGVEQAITPHTRAIIINTPNNPSGAVYSEETIKELAALLTRKSAEIGHPIFLISDEPYREVIYDNLPILYIPHYYDNTIVTYSYSKSLSLPGERIGYILVPPAVDDWQYLMTAILGAARMYGYVCAPSTFQRVIAAVHGATGDISEYDKNRHLIYDNLTRMGYDCVYPSGAFYLFVKAPDGDSIQFMENAKKLNILIVAADEFACPGYARISYCVDSDMIVRSLPAFEKLLAMYK</sequence>
<dbReference type="RefSeq" id="WP_186504267.1">
    <property type="nucleotide sequence ID" value="NZ_JACOGK010000037.1"/>
</dbReference>
<dbReference type="EC" id="2.6.1.-" evidence="1"/>
<dbReference type="CDD" id="cd00609">
    <property type="entry name" value="AAT_like"/>
    <property type="match status" value="1"/>
</dbReference>
<proteinExistence type="inferred from homology"/>
<gene>
    <name evidence="3" type="ORF">H8J70_10615</name>
</gene>
<name>A0ABR6VK82_9FIRM</name>
<dbReference type="InterPro" id="IPR004839">
    <property type="entry name" value="Aminotransferase_I/II_large"/>
</dbReference>
<reference evidence="3 4" key="1">
    <citation type="submission" date="2020-08" db="EMBL/GenBank/DDBJ databases">
        <authorList>
            <person name="Liu C."/>
            <person name="Sun Q."/>
        </authorList>
    </citation>
    <scope>NUCLEOTIDE SEQUENCE [LARGE SCALE GENOMIC DNA]</scope>
    <source>
        <strain evidence="3 4">NSJ-59</strain>
    </source>
</reference>
<dbReference type="Gene3D" id="3.90.1150.10">
    <property type="entry name" value="Aspartate Aminotransferase, domain 1"/>
    <property type="match status" value="1"/>
</dbReference>